<evidence type="ECO:0000313" key="1">
    <source>
        <dbReference type="EMBL" id="ETR66610.1"/>
    </source>
</evidence>
<sequence length="114" mass="12958">NSLTLYEKGLAISRSIGDLRGESTALSNIGIVYMNQKHYNSALLVFNYAANILMKIKDSNGLFKNQINLAETKFHLNYLDDAVSNYERGIEILETIVSMMTNQESKIIFNQKNY</sequence>
<name>A0A1V1NVK0_9BACT</name>
<dbReference type="AlphaFoldDB" id="A0A1V1NVK0"/>
<accession>A0A1V1NVK0</accession>
<comment type="caution">
    <text evidence="1">The sequence shown here is derived from an EMBL/GenBank/DDBJ whole genome shotgun (WGS) entry which is preliminary data.</text>
</comment>
<dbReference type="EMBL" id="ATBP01001868">
    <property type="protein sequence ID" value="ETR66610.1"/>
    <property type="molecule type" value="Genomic_DNA"/>
</dbReference>
<dbReference type="Proteomes" id="UP000189670">
    <property type="component" value="Unassembled WGS sequence"/>
</dbReference>
<dbReference type="Gene3D" id="1.25.40.10">
    <property type="entry name" value="Tetratricopeptide repeat domain"/>
    <property type="match status" value="1"/>
</dbReference>
<organism evidence="1 2">
    <name type="scientific">Candidatus Magnetoglobus multicellularis str. Araruama</name>
    <dbReference type="NCBI Taxonomy" id="890399"/>
    <lineage>
        <taxon>Bacteria</taxon>
        <taxon>Pseudomonadati</taxon>
        <taxon>Thermodesulfobacteriota</taxon>
        <taxon>Desulfobacteria</taxon>
        <taxon>Desulfobacterales</taxon>
        <taxon>Desulfobacteraceae</taxon>
        <taxon>Candidatus Magnetoglobus</taxon>
    </lineage>
</organism>
<proteinExistence type="predicted"/>
<feature type="non-terminal residue" evidence="1">
    <location>
        <position position="1"/>
    </location>
</feature>
<evidence type="ECO:0008006" key="3">
    <source>
        <dbReference type="Google" id="ProtNLM"/>
    </source>
</evidence>
<gene>
    <name evidence="1" type="ORF">OMM_12576</name>
</gene>
<dbReference type="InterPro" id="IPR011990">
    <property type="entry name" value="TPR-like_helical_dom_sf"/>
</dbReference>
<reference evidence="2" key="1">
    <citation type="submission" date="2012-11" db="EMBL/GenBank/DDBJ databases">
        <authorList>
            <person name="Lucero-Rivera Y.E."/>
            <person name="Tovar-Ramirez D."/>
        </authorList>
    </citation>
    <scope>NUCLEOTIDE SEQUENCE [LARGE SCALE GENOMIC DNA]</scope>
    <source>
        <strain evidence="2">Araruama</strain>
    </source>
</reference>
<evidence type="ECO:0000313" key="2">
    <source>
        <dbReference type="Proteomes" id="UP000189670"/>
    </source>
</evidence>
<protein>
    <recommendedName>
        <fullName evidence="3">Tetratricopeptide repeat protein</fullName>
    </recommendedName>
</protein>
<dbReference type="SUPFAM" id="SSF48452">
    <property type="entry name" value="TPR-like"/>
    <property type="match status" value="1"/>
</dbReference>